<evidence type="ECO:0000313" key="3">
    <source>
        <dbReference type="Proteomes" id="UP000807306"/>
    </source>
</evidence>
<comment type="caution">
    <text evidence="2">The sequence shown here is derived from an EMBL/GenBank/DDBJ whole genome shotgun (WGS) entry which is preliminary data.</text>
</comment>
<dbReference type="OrthoDB" id="3061143at2759"/>
<gene>
    <name evidence="2" type="ORF">CPB83DRAFT_900262</name>
</gene>
<protein>
    <submittedName>
        <fullName evidence="2">Uncharacterized protein</fullName>
    </submittedName>
</protein>
<evidence type="ECO:0000256" key="1">
    <source>
        <dbReference type="SAM" id="MobiDB-lite"/>
    </source>
</evidence>
<reference evidence="2" key="1">
    <citation type="submission" date="2020-11" db="EMBL/GenBank/DDBJ databases">
        <authorList>
            <consortium name="DOE Joint Genome Institute"/>
            <person name="Ahrendt S."/>
            <person name="Riley R."/>
            <person name="Andreopoulos W."/>
            <person name="Labutti K."/>
            <person name="Pangilinan J."/>
            <person name="Ruiz-Duenas F.J."/>
            <person name="Barrasa J.M."/>
            <person name="Sanchez-Garcia M."/>
            <person name="Camarero S."/>
            <person name="Miyauchi S."/>
            <person name="Serrano A."/>
            <person name="Linde D."/>
            <person name="Babiker R."/>
            <person name="Drula E."/>
            <person name="Ayuso-Fernandez I."/>
            <person name="Pacheco R."/>
            <person name="Padilla G."/>
            <person name="Ferreira P."/>
            <person name="Barriuso J."/>
            <person name="Kellner H."/>
            <person name="Castanera R."/>
            <person name="Alfaro M."/>
            <person name="Ramirez L."/>
            <person name="Pisabarro A.G."/>
            <person name="Kuo A."/>
            <person name="Tritt A."/>
            <person name="Lipzen A."/>
            <person name="He G."/>
            <person name="Yan M."/>
            <person name="Ng V."/>
            <person name="Cullen D."/>
            <person name="Martin F."/>
            <person name="Rosso M.-N."/>
            <person name="Henrissat B."/>
            <person name="Hibbett D."/>
            <person name="Martinez A.T."/>
            <person name="Grigoriev I.V."/>
        </authorList>
    </citation>
    <scope>NUCLEOTIDE SEQUENCE</scope>
    <source>
        <strain evidence="2">CBS 506.95</strain>
    </source>
</reference>
<feature type="compositionally biased region" description="Acidic residues" evidence="1">
    <location>
        <begin position="608"/>
        <end position="617"/>
    </location>
</feature>
<feature type="compositionally biased region" description="Basic residues" evidence="1">
    <location>
        <begin position="274"/>
        <end position="290"/>
    </location>
</feature>
<dbReference type="AlphaFoldDB" id="A0A9P6JHY2"/>
<organism evidence="2 3">
    <name type="scientific">Crepidotus variabilis</name>
    <dbReference type="NCBI Taxonomy" id="179855"/>
    <lineage>
        <taxon>Eukaryota</taxon>
        <taxon>Fungi</taxon>
        <taxon>Dikarya</taxon>
        <taxon>Basidiomycota</taxon>
        <taxon>Agaricomycotina</taxon>
        <taxon>Agaricomycetes</taxon>
        <taxon>Agaricomycetidae</taxon>
        <taxon>Agaricales</taxon>
        <taxon>Agaricineae</taxon>
        <taxon>Crepidotaceae</taxon>
        <taxon>Crepidotus</taxon>
    </lineage>
</organism>
<name>A0A9P6JHY2_9AGAR</name>
<feature type="compositionally biased region" description="Pro residues" evidence="1">
    <location>
        <begin position="1"/>
        <end position="11"/>
    </location>
</feature>
<keyword evidence="3" id="KW-1185">Reference proteome</keyword>
<evidence type="ECO:0000313" key="2">
    <source>
        <dbReference type="EMBL" id="KAF9521822.1"/>
    </source>
</evidence>
<feature type="region of interest" description="Disordered" evidence="1">
    <location>
        <begin position="1"/>
        <end position="44"/>
    </location>
</feature>
<dbReference type="EMBL" id="MU157986">
    <property type="protein sequence ID" value="KAF9521822.1"/>
    <property type="molecule type" value="Genomic_DNA"/>
</dbReference>
<proteinExistence type="predicted"/>
<sequence length="984" mass="108499">MPVLSPTPTPPLSARSDSEAPDPNLPDCASLHDLPNREGKPLPKLYRIPKHSKIPNATGRIFLALSSWSVELMKASVLHASAQTAPESAQEGAKQGYLYLSPSSDDWVLMRNIDGSCEEEDDEVVTWGLSANELGELNEEMDETYEEIVGDKATLEQYNTFFESGERNQPLAGTTGCFSLGVMFQQARQMSAPSKHSKVMDQFPNEDKFLKLRKRILSVGARVAMKGYEKGPRETLEMMTTNAEISNMPRVGCDSNVAHPAFQLNLTRAERPTKGRKGSKGVRRLKRKGKCHADTGESISSPTCLTSFSPPDNTVEKMHIYLPELGIAWELESHSSIYFSGLRYHCSSSPTYTRSKSSRDENVFVRAVLVGYSPDTVIKGEDTVAFASLPNKQLLSVGYGSRSPLSRDIFAPRAKSLQATYTSDGVSILSDEGYIRNIAQGLQLFAGELVGQMPVRFLPRFDAEKFATCFSVVIDGVRQSAEPWLRGPGSVGDDVKTGTDYRPMLKAAKCETMEEYSKKYPVEFKLLYNTDSTDPEAQKSPYGKVAMKRAVDKCWDQMQRRARSIPIAVAALDENRGFAGTADKIAGKKPKPREPKSTKKRKARASDIESEDDDNEGEREGRYETADNSGGEYEDQAEVSEADSDGEEEKDDNAAAEPAEPLNDADAANTVSDSARGPENRNPKPSPVSSEHLFHNVTEASILHDIQNARKAIKNQNAGLATPQIMMSLSTAFNTLIQSSTLTQSISRPLSEFRDSSSVRKQKSRAMASMGLLVNLILWDAIETKVEITWNDLQQPPEARLGDGEILNLVLHIKKTLLDNCARKVEVNSVDFFPDWTDRRLAIGICTRNAAATTTDVLALSTLGIFMLITGDTVKQAKVHRLKYWFLRSVIKHTSTSAVVFVSQIRDCCNAVNKQVLGLNHAASPRKELVEASTESLSQHSLAHSSSPLRKLVLDLSEAVSQLISSQPHLLRLATEAALREHIF</sequence>
<feature type="region of interest" description="Disordered" evidence="1">
    <location>
        <begin position="581"/>
        <end position="691"/>
    </location>
</feature>
<dbReference type="Proteomes" id="UP000807306">
    <property type="component" value="Unassembled WGS sequence"/>
</dbReference>
<feature type="region of interest" description="Disordered" evidence="1">
    <location>
        <begin position="271"/>
        <end position="296"/>
    </location>
</feature>
<feature type="compositionally biased region" description="Acidic residues" evidence="1">
    <location>
        <begin position="632"/>
        <end position="651"/>
    </location>
</feature>
<accession>A0A9P6JHY2</accession>